<dbReference type="AlphaFoldDB" id="A0AAV8XVI7"/>
<organism evidence="1 2">
    <name type="scientific">Rhamnusium bicolor</name>
    <dbReference type="NCBI Taxonomy" id="1586634"/>
    <lineage>
        <taxon>Eukaryota</taxon>
        <taxon>Metazoa</taxon>
        <taxon>Ecdysozoa</taxon>
        <taxon>Arthropoda</taxon>
        <taxon>Hexapoda</taxon>
        <taxon>Insecta</taxon>
        <taxon>Pterygota</taxon>
        <taxon>Neoptera</taxon>
        <taxon>Endopterygota</taxon>
        <taxon>Coleoptera</taxon>
        <taxon>Polyphaga</taxon>
        <taxon>Cucujiformia</taxon>
        <taxon>Chrysomeloidea</taxon>
        <taxon>Cerambycidae</taxon>
        <taxon>Lepturinae</taxon>
        <taxon>Rhagiini</taxon>
        <taxon>Rhamnusium</taxon>
    </lineage>
</organism>
<evidence type="ECO:0008006" key="3">
    <source>
        <dbReference type="Google" id="ProtNLM"/>
    </source>
</evidence>
<evidence type="ECO:0000313" key="1">
    <source>
        <dbReference type="EMBL" id="KAJ8942709.1"/>
    </source>
</evidence>
<sequence>MIFLYGLQTMQKMLPAMLGNGEQYHGICDMHGVSRMTVCRCVHKFVDAVNQIKFNEIISWPTDTLKVVQQFHEMTGMSEVCGTVDGIL</sequence>
<dbReference type="EMBL" id="JANEYF010002744">
    <property type="protein sequence ID" value="KAJ8942709.1"/>
    <property type="molecule type" value="Genomic_DNA"/>
</dbReference>
<gene>
    <name evidence="1" type="ORF">NQ314_009981</name>
</gene>
<comment type="caution">
    <text evidence="1">The sequence shown here is derived from an EMBL/GenBank/DDBJ whole genome shotgun (WGS) entry which is preliminary data.</text>
</comment>
<keyword evidence="2" id="KW-1185">Reference proteome</keyword>
<evidence type="ECO:0000313" key="2">
    <source>
        <dbReference type="Proteomes" id="UP001162156"/>
    </source>
</evidence>
<dbReference type="Proteomes" id="UP001162156">
    <property type="component" value="Unassembled WGS sequence"/>
</dbReference>
<protein>
    <recommendedName>
        <fullName evidence="3">Nuclease HARBI1</fullName>
    </recommendedName>
</protein>
<name>A0AAV8XVI7_9CUCU</name>
<accession>A0AAV8XVI7</accession>
<reference evidence="1" key="1">
    <citation type="journal article" date="2023" name="Insect Mol. Biol.">
        <title>Genome sequencing provides insights into the evolution of gene families encoding plant cell wall-degrading enzymes in longhorned beetles.</title>
        <authorList>
            <person name="Shin N.R."/>
            <person name="Okamura Y."/>
            <person name="Kirsch R."/>
            <person name="Pauchet Y."/>
        </authorList>
    </citation>
    <scope>NUCLEOTIDE SEQUENCE</scope>
    <source>
        <strain evidence="1">RBIC_L_NR</strain>
    </source>
</reference>
<proteinExistence type="predicted"/>